<dbReference type="PANTHER" id="PTHR24064">
    <property type="entry name" value="SOLUTE CARRIER FAMILY 22 MEMBER"/>
    <property type="match status" value="1"/>
</dbReference>
<keyword evidence="2 5" id="KW-0812">Transmembrane</keyword>
<gene>
    <name evidence="7" type="ORF">BXYJ_LOCUS5211</name>
</gene>
<evidence type="ECO:0000259" key="6">
    <source>
        <dbReference type="PROSITE" id="PS50850"/>
    </source>
</evidence>
<accession>A0A1I7SRY7</accession>
<dbReference type="Pfam" id="PF00083">
    <property type="entry name" value="Sugar_tr"/>
    <property type="match status" value="1"/>
</dbReference>
<evidence type="ECO:0000313" key="9">
    <source>
        <dbReference type="Proteomes" id="UP000659654"/>
    </source>
</evidence>
<dbReference type="GO" id="GO:0022857">
    <property type="term" value="F:transmembrane transporter activity"/>
    <property type="evidence" value="ECO:0007669"/>
    <property type="project" value="InterPro"/>
</dbReference>
<feature type="transmembrane region" description="Helical" evidence="5">
    <location>
        <begin position="393"/>
        <end position="412"/>
    </location>
</feature>
<name>A0A1I7SRY7_BURXY</name>
<dbReference type="EMBL" id="CAJFCV020000002">
    <property type="protein sequence ID" value="CAG9101702.1"/>
    <property type="molecule type" value="Genomic_DNA"/>
</dbReference>
<feature type="domain" description="Major facilitator superfamily (MFS) profile" evidence="6">
    <location>
        <begin position="1"/>
        <end position="417"/>
    </location>
</feature>
<feature type="transmembrane region" description="Helical" evidence="5">
    <location>
        <begin position="127"/>
        <end position="150"/>
    </location>
</feature>
<dbReference type="GO" id="GO:0016020">
    <property type="term" value="C:membrane"/>
    <property type="evidence" value="ECO:0007669"/>
    <property type="project" value="UniProtKB-SubCell"/>
</dbReference>
<keyword evidence="3 5" id="KW-1133">Transmembrane helix</keyword>
<dbReference type="InterPro" id="IPR036259">
    <property type="entry name" value="MFS_trans_sf"/>
</dbReference>
<dbReference type="eggNOG" id="KOG0255">
    <property type="taxonomic scope" value="Eukaryota"/>
</dbReference>
<evidence type="ECO:0000256" key="5">
    <source>
        <dbReference type="SAM" id="Phobius"/>
    </source>
</evidence>
<feature type="transmembrane region" description="Helical" evidence="5">
    <location>
        <begin position="70"/>
        <end position="87"/>
    </location>
</feature>
<feature type="transmembrane region" description="Helical" evidence="5">
    <location>
        <begin position="245"/>
        <end position="266"/>
    </location>
</feature>
<comment type="subcellular location">
    <subcellularLocation>
        <location evidence="1">Membrane</location>
        <topology evidence="1">Multi-pass membrane protein</topology>
    </subcellularLocation>
</comment>
<dbReference type="EMBL" id="CAJFDI010000002">
    <property type="protein sequence ID" value="CAD5217800.1"/>
    <property type="molecule type" value="Genomic_DNA"/>
</dbReference>
<dbReference type="PROSITE" id="PS50850">
    <property type="entry name" value="MFS"/>
    <property type="match status" value="1"/>
</dbReference>
<feature type="transmembrane region" description="Helical" evidence="5">
    <location>
        <begin position="156"/>
        <end position="175"/>
    </location>
</feature>
<evidence type="ECO:0000256" key="1">
    <source>
        <dbReference type="ARBA" id="ARBA00004141"/>
    </source>
</evidence>
<evidence type="ECO:0000256" key="4">
    <source>
        <dbReference type="ARBA" id="ARBA00023136"/>
    </source>
</evidence>
<dbReference type="Proteomes" id="UP000582659">
    <property type="component" value="Unassembled WGS sequence"/>
</dbReference>
<dbReference type="Proteomes" id="UP000095284">
    <property type="component" value="Unplaced"/>
</dbReference>
<evidence type="ECO:0000256" key="3">
    <source>
        <dbReference type="ARBA" id="ARBA00022989"/>
    </source>
</evidence>
<proteinExistence type="predicted"/>
<dbReference type="InterPro" id="IPR005828">
    <property type="entry name" value="MFS_sugar_transport-like"/>
</dbReference>
<feature type="transmembrane region" description="Helical" evidence="5">
    <location>
        <begin position="332"/>
        <end position="353"/>
    </location>
</feature>
<feature type="transmembrane region" description="Helical" evidence="5">
    <location>
        <begin position="306"/>
        <end position="326"/>
    </location>
</feature>
<dbReference type="SMR" id="A0A1I7SRY7"/>
<dbReference type="SUPFAM" id="SSF103473">
    <property type="entry name" value="MFS general substrate transporter"/>
    <property type="match status" value="1"/>
</dbReference>
<keyword evidence="9" id="KW-1185">Reference proteome</keyword>
<feature type="transmembrane region" description="Helical" evidence="5">
    <location>
        <begin position="278"/>
        <end position="299"/>
    </location>
</feature>
<keyword evidence="4 5" id="KW-0472">Membrane</keyword>
<dbReference type="OrthoDB" id="5296287at2759"/>
<reference evidence="7" key="2">
    <citation type="submission" date="2020-09" db="EMBL/GenBank/DDBJ databases">
        <authorList>
            <person name="Kikuchi T."/>
        </authorList>
    </citation>
    <scope>NUCLEOTIDE SEQUENCE</scope>
    <source>
        <strain evidence="7">Ka4C1</strain>
    </source>
</reference>
<evidence type="ECO:0000256" key="2">
    <source>
        <dbReference type="ARBA" id="ARBA00022692"/>
    </source>
</evidence>
<reference evidence="10" key="1">
    <citation type="submission" date="2016-11" db="UniProtKB">
        <authorList>
            <consortium name="WormBaseParasite"/>
        </authorList>
    </citation>
    <scope>IDENTIFICATION</scope>
</reference>
<feature type="transmembrane region" description="Helical" evidence="5">
    <location>
        <begin position="37"/>
        <end position="58"/>
    </location>
</feature>
<feature type="transmembrane region" description="Helical" evidence="5">
    <location>
        <begin position="93"/>
        <end position="115"/>
    </location>
</feature>
<evidence type="ECO:0000313" key="10">
    <source>
        <dbReference type="WBParaSite" id="BXY_1580400.1"/>
    </source>
</evidence>
<dbReference type="Gene3D" id="1.20.1250.20">
    <property type="entry name" value="MFS general substrate transporter like domains"/>
    <property type="match status" value="1"/>
</dbReference>
<evidence type="ECO:0000313" key="8">
    <source>
        <dbReference type="Proteomes" id="UP000095284"/>
    </source>
</evidence>
<sequence length="434" mass="47693">MMASAFFMGKVCQVEAENCTGTPGTVAFDFDLNGPRAYLADLTTTAFLIGNAIGSSLITRLSDTHGRRPTLAVSLLILGLSGSLSALSPNIYFFIVCRLIQGFFFAGCVIINWVLSYECSPHLLRPYTALVFGLMWVVGYCILAPMDFMLHNWKPFMVALSLPSVFYAFLLQFWAPESFHFSVANGRKEQAISFVDRANKAAEIKLELSELDHLFDESPSEDLNDTPQPTHNHGLFYELGRQKILIVYTLVLGYLWTCDAFIYYGLSLFSTELAGNRYLNFVLSGLVEAPSYLVSPYCLRVLGRQWFVSLSHFITAVAFLGVMFITNPTIFLILWLIGKFGIACALTALFVYASEVFPTTVRSGCIGFCSTLGRAGGALAPSVRILGVVHPQLPNIMFIAMATVGGFATFILPETAGRELPDEAGESIHSVNDA</sequence>
<protein>
    <submittedName>
        <fullName evidence="7">(pine wood nematode) hypothetical protein</fullName>
    </submittedName>
    <submittedName>
        <fullName evidence="10">MFS domain-containing protein</fullName>
    </submittedName>
</protein>
<dbReference type="WBParaSite" id="BXY_1580400.1">
    <property type="protein sequence ID" value="BXY_1580400.1"/>
    <property type="gene ID" value="BXY_1580400"/>
</dbReference>
<organism evidence="8 10">
    <name type="scientific">Bursaphelenchus xylophilus</name>
    <name type="common">Pinewood nematode worm</name>
    <name type="synonym">Aphelenchoides xylophilus</name>
    <dbReference type="NCBI Taxonomy" id="6326"/>
    <lineage>
        <taxon>Eukaryota</taxon>
        <taxon>Metazoa</taxon>
        <taxon>Ecdysozoa</taxon>
        <taxon>Nematoda</taxon>
        <taxon>Chromadorea</taxon>
        <taxon>Rhabditida</taxon>
        <taxon>Tylenchina</taxon>
        <taxon>Tylenchomorpha</taxon>
        <taxon>Aphelenchoidea</taxon>
        <taxon>Aphelenchoididae</taxon>
        <taxon>Bursaphelenchus</taxon>
    </lineage>
</organism>
<evidence type="ECO:0000313" key="7">
    <source>
        <dbReference type="EMBL" id="CAD5217800.1"/>
    </source>
</evidence>
<dbReference type="Proteomes" id="UP000659654">
    <property type="component" value="Unassembled WGS sequence"/>
</dbReference>
<dbReference type="AlphaFoldDB" id="A0A1I7SRY7"/>
<dbReference type="InterPro" id="IPR020846">
    <property type="entry name" value="MFS_dom"/>
</dbReference>